<proteinExistence type="predicted"/>
<reference evidence="2 4" key="1">
    <citation type="journal article" date="2014" name="BMC Genomics">
        <title>Genome sequence of Anopheles sinensis provides insight into genetics basis of mosquito competence for malaria parasites.</title>
        <authorList>
            <person name="Zhou D."/>
            <person name="Zhang D."/>
            <person name="Ding G."/>
            <person name="Shi L."/>
            <person name="Hou Q."/>
            <person name="Ye Y."/>
            <person name="Xu Y."/>
            <person name="Zhou H."/>
            <person name="Xiong C."/>
            <person name="Li S."/>
            <person name="Yu J."/>
            <person name="Hong S."/>
            <person name="Yu X."/>
            <person name="Zou P."/>
            <person name="Chen C."/>
            <person name="Chang X."/>
            <person name="Wang W."/>
            <person name="Lv Y."/>
            <person name="Sun Y."/>
            <person name="Ma L."/>
            <person name="Shen B."/>
            <person name="Zhu C."/>
        </authorList>
    </citation>
    <scope>NUCLEOTIDE SEQUENCE [LARGE SCALE GENOMIC DNA]</scope>
</reference>
<dbReference type="Proteomes" id="UP000030765">
    <property type="component" value="Unassembled WGS sequence"/>
</dbReference>
<name>A0A084VWJ5_ANOSI</name>
<dbReference type="EnsemblMetazoa" id="ASIC010023-RA">
    <property type="protein sequence ID" value="ASIC010023-PA"/>
    <property type="gene ID" value="ASIC010023"/>
</dbReference>
<feature type="region of interest" description="Disordered" evidence="1">
    <location>
        <begin position="37"/>
        <end position="64"/>
    </location>
</feature>
<evidence type="ECO:0000313" key="3">
    <source>
        <dbReference type="EnsemblMetazoa" id="ASIC010023-PA"/>
    </source>
</evidence>
<dbReference type="EMBL" id="ATLV01017617">
    <property type="status" value="NOT_ANNOTATED_CDS"/>
    <property type="molecule type" value="Genomic_DNA"/>
</dbReference>
<reference evidence="3" key="2">
    <citation type="submission" date="2020-05" db="UniProtKB">
        <authorList>
            <consortium name="EnsemblMetazoa"/>
        </authorList>
    </citation>
    <scope>IDENTIFICATION</scope>
</reference>
<keyword evidence="4" id="KW-1185">Reference proteome</keyword>
<organism evidence="2">
    <name type="scientific">Anopheles sinensis</name>
    <name type="common">Mosquito</name>
    <dbReference type="NCBI Taxonomy" id="74873"/>
    <lineage>
        <taxon>Eukaryota</taxon>
        <taxon>Metazoa</taxon>
        <taxon>Ecdysozoa</taxon>
        <taxon>Arthropoda</taxon>
        <taxon>Hexapoda</taxon>
        <taxon>Insecta</taxon>
        <taxon>Pterygota</taxon>
        <taxon>Neoptera</taxon>
        <taxon>Endopterygota</taxon>
        <taxon>Diptera</taxon>
        <taxon>Nematocera</taxon>
        <taxon>Culicoidea</taxon>
        <taxon>Culicidae</taxon>
        <taxon>Anophelinae</taxon>
        <taxon>Anopheles</taxon>
    </lineage>
</organism>
<dbReference type="AlphaFoldDB" id="A0A084VWJ5"/>
<gene>
    <name evidence="2" type="ORF">ZHAS_00010023</name>
</gene>
<accession>A0A084VWJ5</accession>
<sequence>MYRTSPNPPAVGVLPGLNYGPDANRCATCTAHYGLQQTDRRSGKQVVKRPSPTQPPTFGEMLMD</sequence>
<dbReference type="EMBL" id="KE525177">
    <property type="protein sequence ID" value="KFB42339.1"/>
    <property type="molecule type" value="Genomic_DNA"/>
</dbReference>
<evidence type="ECO:0000256" key="1">
    <source>
        <dbReference type="SAM" id="MobiDB-lite"/>
    </source>
</evidence>
<evidence type="ECO:0000313" key="4">
    <source>
        <dbReference type="Proteomes" id="UP000030765"/>
    </source>
</evidence>
<evidence type="ECO:0000313" key="2">
    <source>
        <dbReference type="EMBL" id="KFB42339.1"/>
    </source>
</evidence>
<dbReference type="VEuPathDB" id="VectorBase:ASIC010023"/>
<protein>
    <submittedName>
        <fullName evidence="2 3">Uncharacterized protein</fullName>
    </submittedName>
</protein>